<name>A0A6J6S6R9_9ZZZZ</name>
<dbReference type="Gene3D" id="3.90.950.20">
    <property type="entry name" value="CinA-like"/>
    <property type="match status" value="1"/>
</dbReference>
<proteinExistence type="predicted"/>
<gene>
    <name evidence="2" type="ORF">UFOPK2786_00159</name>
</gene>
<dbReference type="InterPro" id="IPR036653">
    <property type="entry name" value="CinA-like_C"/>
</dbReference>
<dbReference type="AlphaFoldDB" id="A0A6J6S6R9"/>
<evidence type="ECO:0000313" key="2">
    <source>
        <dbReference type="EMBL" id="CAB4730680.1"/>
    </source>
</evidence>
<feature type="domain" description="CinA C-terminal" evidence="1">
    <location>
        <begin position="4"/>
        <end position="150"/>
    </location>
</feature>
<dbReference type="SUPFAM" id="SSF142433">
    <property type="entry name" value="CinA-like"/>
    <property type="match status" value="1"/>
</dbReference>
<organism evidence="2">
    <name type="scientific">freshwater metagenome</name>
    <dbReference type="NCBI Taxonomy" id="449393"/>
    <lineage>
        <taxon>unclassified sequences</taxon>
        <taxon>metagenomes</taxon>
        <taxon>ecological metagenomes</taxon>
    </lineage>
</organism>
<dbReference type="InterPro" id="IPR008136">
    <property type="entry name" value="CinA_C"/>
</dbReference>
<reference evidence="2" key="1">
    <citation type="submission" date="2020-05" db="EMBL/GenBank/DDBJ databases">
        <authorList>
            <person name="Chiriac C."/>
            <person name="Salcher M."/>
            <person name="Ghai R."/>
            <person name="Kavagutti S V."/>
        </authorList>
    </citation>
    <scope>NUCLEOTIDE SEQUENCE</scope>
</reference>
<dbReference type="NCBIfam" id="TIGR00199">
    <property type="entry name" value="PncC_domain"/>
    <property type="match status" value="1"/>
</dbReference>
<protein>
    <submittedName>
        <fullName evidence="2">Unannotated protein</fullName>
    </submittedName>
</protein>
<accession>A0A6J6S6R9</accession>
<sequence length="158" mass="15938">MTDAESVVAALRERGLTLATAESLTAGLLASTIAEVPGCSAVLRGGVVAYSSDVKASVLGVDARLLEHVVSEQVAARMALGATQVLSADIGVGTTGAAGPASLDGQAPGTVWIAVHDARSGRTRTARLALEGDRQAIRRGAVDACLAEIVALVYEAES</sequence>
<evidence type="ECO:0000259" key="1">
    <source>
        <dbReference type="Pfam" id="PF02464"/>
    </source>
</evidence>
<dbReference type="EMBL" id="CAEZYW010000014">
    <property type="protein sequence ID" value="CAB4730680.1"/>
    <property type="molecule type" value="Genomic_DNA"/>
</dbReference>
<dbReference type="Pfam" id="PF02464">
    <property type="entry name" value="CinA"/>
    <property type="match status" value="1"/>
</dbReference>